<accession>F5YLS1</accession>
<evidence type="ECO:0000313" key="3">
    <source>
        <dbReference type="Proteomes" id="UP000009223"/>
    </source>
</evidence>
<dbReference type="Proteomes" id="UP000009223">
    <property type="component" value="Chromosome"/>
</dbReference>
<dbReference type="RefSeq" id="WP_015707105.1">
    <property type="nucleotide sequence ID" value="NC_015578.1"/>
</dbReference>
<keyword evidence="3" id="KW-1185">Reference proteome</keyword>
<dbReference type="SUPFAM" id="SSF160544">
    <property type="entry name" value="EscU C-terminal domain-like"/>
    <property type="match status" value="1"/>
</dbReference>
<dbReference type="GO" id="GO:0016020">
    <property type="term" value="C:membrane"/>
    <property type="evidence" value="ECO:0007669"/>
    <property type="project" value="InterPro"/>
</dbReference>
<evidence type="ECO:0000313" key="2">
    <source>
        <dbReference type="EMBL" id="AEF84428.1"/>
    </source>
</evidence>
<dbReference type="GO" id="GO:0009306">
    <property type="term" value="P:protein secretion"/>
    <property type="evidence" value="ECO:0007669"/>
    <property type="project" value="InterPro"/>
</dbReference>
<dbReference type="EMBL" id="CP001843">
    <property type="protein sequence ID" value="AEF84428.1"/>
    <property type="molecule type" value="Genomic_DNA"/>
</dbReference>
<dbReference type="InterPro" id="IPR029025">
    <property type="entry name" value="T3SS_substrate_exporter_C"/>
</dbReference>
<evidence type="ECO:0000256" key="1">
    <source>
        <dbReference type="ARBA" id="ARBA00010690"/>
    </source>
</evidence>
<dbReference type="OrthoDB" id="362035at2"/>
<proteinExistence type="inferred from homology"/>
<dbReference type="eggNOG" id="COG2257">
    <property type="taxonomic scope" value="Bacteria"/>
</dbReference>
<dbReference type="InterPro" id="IPR006135">
    <property type="entry name" value="T3SS_substrate_exporter"/>
</dbReference>
<gene>
    <name evidence="2" type="ordered locus">TREPR_3159</name>
</gene>
<dbReference type="STRING" id="545694.TREPR_3159"/>
<dbReference type="Gene3D" id="3.40.1690.10">
    <property type="entry name" value="secretion proteins EscU"/>
    <property type="match status" value="1"/>
</dbReference>
<dbReference type="KEGG" id="tpi:TREPR_3159"/>
<name>F5YLS1_TREPZ</name>
<comment type="similarity">
    <text evidence="1">Belongs to the type III secretion exporter family.</text>
</comment>
<reference evidence="2 3" key="2">
    <citation type="journal article" date="2011" name="ISME J.">
        <title>RNA-seq reveals cooperative metabolic interactions between two termite-gut spirochete species in co-culture.</title>
        <authorList>
            <person name="Rosenthal A.Z."/>
            <person name="Matson E.G."/>
            <person name="Eldar A."/>
            <person name="Leadbetter J.R."/>
        </authorList>
    </citation>
    <scope>NUCLEOTIDE SEQUENCE [LARGE SCALE GENOMIC DNA]</scope>
    <source>
        <strain evidence="3">ATCC BAA-887 / DSM 12427 / ZAS-2</strain>
    </source>
</reference>
<sequence>MKKAAAIGYAPEQPAPRILASGKGREAEQIIAIAREAGVTVLEDPSLEAILDAAKTGDYIPEWCWDTMAKILAFVIAKEKE</sequence>
<dbReference type="Pfam" id="PF01312">
    <property type="entry name" value="Bac_export_2"/>
    <property type="match status" value="1"/>
</dbReference>
<reference evidence="3" key="1">
    <citation type="submission" date="2009-12" db="EMBL/GenBank/DDBJ databases">
        <title>Complete sequence of Treponema primitia strain ZAS-2.</title>
        <authorList>
            <person name="Tetu S.G."/>
            <person name="Matson E."/>
            <person name="Ren Q."/>
            <person name="Seshadri R."/>
            <person name="Elbourne L."/>
            <person name="Hassan K.A."/>
            <person name="Durkin A."/>
            <person name="Radune D."/>
            <person name="Mohamoud Y."/>
            <person name="Shay R."/>
            <person name="Jin S."/>
            <person name="Zhang X."/>
            <person name="Lucey K."/>
            <person name="Ballor N.R."/>
            <person name="Ottesen E."/>
            <person name="Rosenthal R."/>
            <person name="Allen A."/>
            <person name="Leadbetter J.R."/>
            <person name="Paulsen I.T."/>
        </authorList>
    </citation>
    <scope>NUCLEOTIDE SEQUENCE [LARGE SCALE GENOMIC DNA]</scope>
    <source>
        <strain evidence="3">ATCC BAA-887 / DSM 12427 / ZAS-2</strain>
    </source>
</reference>
<protein>
    <submittedName>
        <fullName evidence="2">FlhB domain protein</fullName>
    </submittedName>
</protein>
<dbReference type="HOGENOM" id="CLU_041013_4_2_12"/>
<dbReference type="AlphaFoldDB" id="F5YLS1"/>
<organism evidence="2 3">
    <name type="scientific">Treponema primitia (strain ATCC BAA-887 / DSM 12427 / ZAS-2)</name>
    <dbReference type="NCBI Taxonomy" id="545694"/>
    <lineage>
        <taxon>Bacteria</taxon>
        <taxon>Pseudomonadati</taxon>
        <taxon>Spirochaetota</taxon>
        <taxon>Spirochaetia</taxon>
        <taxon>Spirochaetales</taxon>
        <taxon>Treponemataceae</taxon>
        <taxon>Treponema</taxon>
    </lineage>
</organism>